<keyword evidence="2" id="KW-0521">NADP</keyword>
<dbReference type="CDD" id="cd05325">
    <property type="entry name" value="carb_red_sniffer_like_SDR_c"/>
    <property type="match status" value="1"/>
</dbReference>
<dbReference type="InterPro" id="IPR057326">
    <property type="entry name" value="KR_dom"/>
</dbReference>
<dbReference type="PRINTS" id="PR00081">
    <property type="entry name" value="GDHRDH"/>
</dbReference>
<name>A0A1X2G8B6_9FUNG</name>
<dbReference type="GO" id="GO:0016491">
    <property type="term" value="F:oxidoreductase activity"/>
    <property type="evidence" value="ECO:0007669"/>
    <property type="project" value="UniProtKB-KW"/>
</dbReference>
<organism evidence="6 7">
    <name type="scientific">Hesseltinella vesiculosa</name>
    <dbReference type="NCBI Taxonomy" id="101127"/>
    <lineage>
        <taxon>Eukaryota</taxon>
        <taxon>Fungi</taxon>
        <taxon>Fungi incertae sedis</taxon>
        <taxon>Mucoromycota</taxon>
        <taxon>Mucoromycotina</taxon>
        <taxon>Mucoromycetes</taxon>
        <taxon>Mucorales</taxon>
        <taxon>Cunninghamellaceae</taxon>
        <taxon>Hesseltinella</taxon>
    </lineage>
</organism>
<evidence type="ECO:0000256" key="3">
    <source>
        <dbReference type="ARBA" id="ARBA00023002"/>
    </source>
</evidence>
<accession>A0A1X2G8B6</accession>
<dbReference type="PANTHER" id="PTHR43544:SF7">
    <property type="entry name" value="NADB-LER2"/>
    <property type="match status" value="1"/>
</dbReference>
<dbReference type="EMBL" id="MCGT01000032">
    <property type="protein sequence ID" value="ORX47697.1"/>
    <property type="molecule type" value="Genomic_DNA"/>
</dbReference>
<feature type="domain" description="Ketoreductase" evidence="5">
    <location>
        <begin position="3"/>
        <end position="191"/>
    </location>
</feature>
<dbReference type="InterPro" id="IPR051468">
    <property type="entry name" value="Fungal_SecMetab_SDRs"/>
</dbReference>
<comment type="caution">
    <text evidence="6">The sequence shown here is derived from an EMBL/GenBank/DDBJ whole genome shotgun (WGS) entry which is preliminary data.</text>
</comment>
<proteinExistence type="inferred from homology"/>
<evidence type="ECO:0000256" key="4">
    <source>
        <dbReference type="RuleBase" id="RU000363"/>
    </source>
</evidence>
<sequence length="234" mass="25152">MAKTVLITGSSRGLGLEFVRQLINKGEIVIATARNLSSATELMALVDNKSVFAVALDTTCMDSVKAAVEEIGRIAPTGIDVLINNSGIAGATDATFLNTDKDDFMKVFETNVVGTSNVSQATLDLLRKKDTRIIFNISSVLGSIELNPGQGHKTAYSVSKAAENMLTRSFANGLKNESFIVVSVHPGWVRTDMGGSQGHLSPSESITGMIEQLYKLQRSQNGTFFDYKGDALPW</sequence>
<evidence type="ECO:0000313" key="6">
    <source>
        <dbReference type="EMBL" id="ORX47697.1"/>
    </source>
</evidence>
<dbReference type="AlphaFoldDB" id="A0A1X2G8B6"/>
<dbReference type="Proteomes" id="UP000242146">
    <property type="component" value="Unassembled WGS sequence"/>
</dbReference>
<dbReference type="SUPFAM" id="SSF51735">
    <property type="entry name" value="NAD(P)-binding Rossmann-fold domains"/>
    <property type="match status" value="1"/>
</dbReference>
<dbReference type="PANTHER" id="PTHR43544">
    <property type="entry name" value="SHORT-CHAIN DEHYDROGENASE/REDUCTASE"/>
    <property type="match status" value="1"/>
</dbReference>
<dbReference type="InterPro" id="IPR002347">
    <property type="entry name" value="SDR_fam"/>
</dbReference>
<dbReference type="OrthoDB" id="9876299at2759"/>
<evidence type="ECO:0000313" key="7">
    <source>
        <dbReference type="Proteomes" id="UP000242146"/>
    </source>
</evidence>
<dbReference type="SMART" id="SM00822">
    <property type="entry name" value="PKS_KR"/>
    <property type="match status" value="1"/>
</dbReference>
<evidence type="ECO:0000256" key="2">
    <source>
        <dbReference type="ARBA" id="ARBA00022857"/>
    </source>
</evidence>
<evidence type="ECO:0000256" key="1">
    <source>
        <dbReference type="ARBA" id="ARBA00006484"/>
    </source>
</evidence>
<keyword evidence="3" id="KW-0560">Oxidoreductase</keyword>
<dbReference type="Pfam" id="PF00106">
    <property type="entry name" value="adh_short"/>
    <property type="match status" value="1"/>
</dbReference>
<protein>
    <submittedName>
        <fullName evidence="6">4-dihydrotrisporin dehydrogenase</fullName>
    </submittedName>
</protein>
<comment type="similarity">
    <text evidence="1 4">Belongs to the short-chain dehydrogenases/reductases (SDR) family.</text>
</comment>
<dbReference type="PRINTS" id="PR00080">
    <property type="entry name" value="SDRFAMILY"/>
</dbReference>
<dbReference type="GO" id="GO:0005737">
    <property type="term" value="C:cytoplasm"/>
    <property type="evidence" value="ECO:0007669"/>
    <property type="project" value="TreeGrafter"/>
</dbReference>
<keyword evidence="7" id="KW-1185">Reference proteome</keyword>
<dbReference type="InterPro" id="IPR036291">
    <property type="entry name" value="NAD(P)-bd_dom_sf"/>
</dbReference>
<dbReference type="STRING" id="101127.A0A1X2G8B6"/>
<reference evidence="6 7" key="1">
    <citation type="submission" date="2016-07" db="EMBL/GenBank/DDBJ databases">
        <title>Pervasive Adenine N6-methylation of Active Genes in Fungi.</title>
        <authorList>
            <consortium name="DOE Joint Genome Institute"/>
            <person name="Mondo S.J."/>
            <person name="Dannebaum R.O."/>
            <person name="Kuo R.C."/>
            <person name="Labutti K."/>
            <person name="Haridas S."/>
            <person name="Kuo A."/>
            <person name="Salamov A."/>
            <person name="Ahrendt S.R."/>
            <person name="Lipzen A."/>
            <person name="Sullivan W."/>
            <person name="Andreopoulos W.B."/>
            <person name="Clum A."/>
            <person name="Lindquist E."/>
            <person name="Daum C."/>
            <person name="Ramamoorthy G.K."/>
            <person name="Gryganskyi A."/>
            <person name="Culley D."/>
            <person name="Magnuson J.K."/>
            <person name="James T.Y."/>
            <person name="O'Malley M.A."/>
            <person name="Stajich J.E."/>
            <person name="Spatafora J.W."/>
            <person name="Visel A."/>
            <person name="Grigoriev I.V."/>
        </authorList>
    </citation>
    <scope>NUCLEOTIDE SEQUENCE [LARGE SCALE GENOMIC DNA]</scope>
    <source>
        <strain evidence="6 7">NRRL 3301</strain>
    </source>
</reference>
<evidence type="ECO:0000259" key="5">
    <source>
        <dbReference type="SMART" id="SM00822"/>
    </source>
</evidence>
<dbReference type="Gene3D" id="3.40.50.720">
    <property type="entry name" value="NAD(P)-binding Rossmann-like Domain"/>
    <property type="match status" value="1"/>
</dbReference>
<gene>
    <name evidence="6" type="ORF">DM01DRAFT_1338919</name>
</gene>